<feature type="domain" description="PDZ" evidence="12">
    <location>
        <begin position="231"/>
        <end position="262"/>
    </location>
</feature>
<dbReference type="AlphaFoldDB" id="A0A1Y0ETI0"/>
<accession>A0A1Y0ETI0</accession>
<dbReference type="GO" id="GO:0006508">
    <property type="term" value="P:proteolysis"/>
    <property type="evidence" value="ECO:0007669"/>
    <property type="project" value="UniProtKB-KW"/>
</dbReference>
<dbReference type="PANTHER" id="PTHR42837">
    <property type="entry name" value="REGULATOR OF SIGMA-E PROTEASE RSEP"/>
    <property type="match status" value="1"/>
</dbReference>
<organism evidence="13 14">
    <name type="scientific">Comamonas serinivorans</name>
    <dbReference type="NCBI Taxonomy" id="1082851"/>
    <lineage>
        <taxon>Bacteria</taxon>
        <taxon>Pseudomonadati</taxon>
        <taxon>Pseudomonadota</taxon>
        <taxon>Betaproteobacteria</taxon>
        <taxon>Burkholderiales</taxon>
        <taxon>Comamonadaceae</taxon>
        <taxon>Comamonas</taxon>
    </lineage>
</organism>
<dbReference type="CDD" id="cd06163">
    <property type="entry name" value="S2P-M50_PDZ_RseP-like"/>
    <property type="match status" value="2"/>
</dbReference>
<dbReference type="InterPro" id="IPR036034">
    <property type="entry name" value="PDZ_sf"/>
</dbReference>
<evidence type="ECO:0000256" key="5">
    <source>
        <dbReference type="ARBA" id="ARBA00022692"/>
    </source>
</evidence>
<dbReference type="OrthoDB" id="9782003at2"/>
<dbReference type="InterPro" id="IPR041489">
    <property type="entry name" value="PDZ_6"/>
</dbReference>
<comment type="subcellular location">
    <subcellularLocation>
        <location evidence="2">Membrane</location>
        <topology evidence="2">Multi-pass membrane protein</topology>
    </subcellularLocation>
</comment>
<feature type="transmembrane region" description="Helical" evidence="11">
    <location>
        <begin position="384"/>
        <end position="416"/>
    </location>
</feature>
<dbReference type="GO" id="GO:0004222">
    <property type="term" value="F:metalloendopeptidase activity"/>
    <property type="evidence" value="ECO:0007669"/>
    <property type="project" value="InterPro"/>
</dbReference>
<keyword evidence="10 11" id="KW-0472">Membrane</keyword>
<dbReference type="InterPro" id="IPR001478">
    <property type="entry name" value="PDZ"/>
</dbReference>
<dbReference type="InterPro" id="IPR008915">
    <property type="entry name" value="Peptidase_M50"/>
</dbReference>
<evidence type="ECO:0000313" key="13">
    <source>
        <dbReference type="EMBL" id="ARU06886.1"/>
    </source>
</evidence>
<dbReference type="Pfam" id="PF02163">
    <property type="entry name" value="Peptidase_M50"/>
    <property type="match status" value="1"/>
</dbReference>
<dbReference type="NCBIfam" id="TIGR00054">
    <property type="entry name" value="RIP metalloprotease RseP"/>
    <property type="match status" value="1"/>
</dbReference>
<dbReference type="PROSITE" id="PS50106">
    <property type="entry name" value="PDZ"/>
    <property type="match status" value="1"/>
</dbReference>
<keyword evidence="11" id="KW-0479">Metal-binding</keyword>
<keyword evidence="5 11" id="KW-0812">Transmembrane</keyword>
<evidence type="ECO:0000256" key="2">
    <source>
        <dbReference type="ARBA" id="ARBA00004141"/>
    </source>
</evidence>
<keyword evidence="8 11" id="KW-1133">Transmembrane helix</keyword>
<protein>
    <recommendedName>
        <fullName evidence="11">Zinc metalloprotease</fullName>
        <ecNumber evidence="11">3.4.24.-</ecNumber>
    </recommendedName>
</protein>
<comment type="cofactor">
    <cofactor evidence="1 11">
        <name>Zn(2+)</name>
        <dbReference type="ChEBI" id="CHEBI:29105"/>
    </cofactor>
</comment>
<reference evidence="13 14" key="1">
    <citation type="submission" date="2017-05" db="EMBL/GenBank/DDBJ databases">
        <authorList>
            <person name="Song R."/>
            <person name="Chenine A.L."/>
            <person name="Ruprecht R.M."/>
        </authorList>
    </citation>
    <scope>NUCLEOTIDE SEQUENCE [LARGE SCALE GENOMIC DNA]</scope>
    <source>
        <strain evidence="13 14">DSM 26136</strain>
    </source>
</reference>
<evidence type="ECO:0000256" key="1">
    <source>
        <dbReference type="ARBA" id="ARBA00001947"/>
    </source>
</evidence>
<keyword evidence="7 11" id="KW-0862">Zinc</keyword>
<keyword evidence="4 13" id="KW-0645">Protease</keyword>
<dbReference type="GO" id="GO:0016020">
    <property type="term" value="C:membrane"/>
    <property type="evidence" value="ECO:0007669"/>
    <property type="project" value="UniProtKB-SubCell"/>
</dbReference>
<comment type="similarity">
    <text evidence="3 11">Belongs to the peptidase M50B family.</text>
</comment>
<evidence type="ECO:0000256" key="3">
    <source>
        <dbReference type="ARBA" id="ARBA00007931"/>
    </source>
</evidence>
<dbReference type="RefSeq" id="WP_087284750.1">
    <property type="nucleotide sequence ID" value="NZ_CP021455.1"/>
</dbReference>
<evidence type="ECO:0000256" key="9">
    <source>
        <dbReference type="ARBA" id="ARBA00023049"/>
    </source>
</evidence>
<evidence type="ECO:0000256" key="10">
    <source>
        <dbReference type="ARBA" id="ARBA00023136"/>
    </source>
</evidence>
<keyword evidence="6 11" id="KW-0378">Hydrolase</keyword>
<keyword evidence="14" id="KW-1185">Reference proteome</keyword>
<dbReference type="EMBL" id="CP021455">
    <property type="protein sequence ID" value="ARU06886.1"/>
    <property type="molecule type" value="Genomic_DNA"/>
</dbReference>
<dbReference type="PANTHER" id="PTHR42837:SF2">
    <property type="entry name" value="MEMBRANE METALLOPROTEASE ARASP2, CHLOROPLASTIC-RELATED"/>
    <property type="match status" value="1"/>
</dbReference>
<proteinExistence type="inferred from homology"/>
<keyword evidence="9 11" id="KW-0482">Metalloprotease</keyword>
<evidence type="ECO:0000256" key="11">
    <source>
        <dbReference type="RuleBase" id="RU362031"/>
    </source>
</evidence>
<sequence>MLIKVLAFIVAMGVLVAFHEWGHYRMAVACRVKVLRFSIGFGRVIWRYKPKHPRPGLEDCEYVISAVPLGGYVRMLNEQDGPVAAHERHLAFNAQSVGKRALIVAAGPVANLVLAVLLYSAVNWIGVNEPRAILAPPAAGSLAERVGLRAGDVVERAALDDASLGELRSFDDLRWLVTRGALEGKDLQLSVRRDGGALAPVTLPLAQLRIQDPTPELFQRAGIDAPQMPPVLGQVMAGGAAAKAGLKEGDRVVAVNAQPVTDAGQLRGLIKAANQPQAPAQQWQVEREGQTLRLAVLPDVVQDAGARIGRVGAYIGAAPDMTVVRYGVFAGLAQGAQKTWEMSALTLRMMARMVIGEASLKNISGPLTIADYAGKSASIGLTPFLTFMGLLSVSLGVLNLLPIPVLDGGHLMYYLWEAVRGKPLTDVWLERLQKGGLAILLLMMSLAMFNDLSRYLLPWFTA</sequence>
<dbReference type="Pfam" id="PF17820">
    <property type="entry name" value="PDZ_6"/>
    <property type="match status" value="1"/>
</dbReference>
<dbReference type="Proteomes" id="UP000196138">
    <property type="component" value="Chromosome"/>
</dbReference>
<evidence type="ECO:0000313" key="14">
    <source>
        <dbReference type="Proteomes" id="UP000196138"/>
    </source>
</evidence>
<dbReference type="SUPFAM" id="SSF50156">
    <property type="entry name" value="PDZ domain-like"/>
    <property type="match status" value="2"/>
</dbReference>
<evidence type="ECO:0000256" key="6">
    <source>
        <dbReference type="ARBA" id="ARBA00022801"/>
    </source>
</evidence>
<gene>
    <name evidence="13" type="ORF">CCO03_14810</name>
</gene>
<name>A0A1Y0ETI0_9BURK</name>
<evidence type="ECO:0000256" key="7">
    <source>
        <dbReference type="ARBA" id="ARBA00022833"/>
    </source>
</evidence>
<evidence type="ECO:0000256" key="4">
    <source>
        <dbReference type="ARBA" id="ARBA00022670"/>
    </source>
</evidence>
<dbReference type="GO" id="GO:0046872">
    <property type="term" value="F:metal ion binding"/>
    <property type="evidence" value="ECO:0007669"/>
    <property type="project" value="UniProtKB-KW"/>
</dbReference>
<dbReference type="EC" id="3.4.24.-" evidence="11"/>
<evidence type="ECO:0000256" key="8">
    <source>
        <dbReference type="ARBA" id="ARBA00022989"/>
    </source>
</evidence>
<evidence type="ECO:0000259" key="12">
    <source>
        <dbReference type="PROSITE" id="PS50106"/>
    </source>
</evidence>
<dbReference type="Gene3D" id="2.30.42.10">
    <property type="match status" value="2"/>
</dbReference>
<dbReference type="KEGG" id="cser:CCO03_14810"/>
<feature type="transmembrane region" description="Helical" evidence="11">
    <location>
        <begin position="437"/>
        <end position="457"/>
    </location>
</feature>
<dbReference type="InterPro" id="IPR004387">
    <property type="entry name" value="Pept_M50_Zn"/>
</dbReference>